<gene>
    <name evidence="2" type="ORF">QEJ78_10540</name>
    <name evidence="3" type="ORF">QEJ78_11510</name>
    <name evidence="1" type="ORF">SAMN02983011_02446</name>
</gene>
<dbReference type="Proteomes" id="UP001242513">
    <property type="component" value="Chromosome"/>
</dbReference>
<dbReference type="EMBL" id="CP123735">
    <property type="protein sequence ID" value="WGO85729.1"/>
    <property type="molecule type" value="Genomic_DNA"/>
</dbReference>
<keyword evidence="4" id="KW-1185">Reference proteome</keyword>
<evidence type="ECO:0000313" key="4">
    <source>
        <dbReference type="Proteomes" id="UP000181860"/>
    </source>
</evidence>
<dbReference type="EMBL" id="CP123735">
    <property type="protein sequence ID" value="WGO85909.1"/>
    <property type="molecule type" value="Genomic_DNA"/>
</dbReference>
<reference evidence="1 4" key="1">
    <citation type="submission" date="2016-10" db="EMBL/GenBank/DDBJ databases">
        <authorList>
            <person name="Varghese N."/>
            <person name="Submissions S."/>
        </authorList>
    </citation>
    <scope>NUCLEOTIDE SEQUENCE [LARGE SCALE GENOMIC DNA]</scope>
    <source>
        <strain evidence="1 4">ATCC 43761</strain>
    </source>
</reference>
<name>A0AAX3UDL6_9LACO</name>
<dbReference type="AlphaFoldDB" id="A0AAX3UDL6"/>
<dbReference type="EMBL" id="FMXC01000068">
    <property type="protein sequence ID" value="SDA73392.1"/>
    <property type="molecule type" value="Genomic_DNA"/>
</dbReference>
<dbReference type="RefSeq" id="WP_013851234.1">
    <property type="nucleotide sequence ID" value="NZ_CP123735.1"/>
</dbReference>
<reference evidence="2" key="2">
    <citation type="journal article" date="2022" name="Food Funct.">
        <title>Lactobacillus kefiranofaciens ZW18 from Kefir enhances the anti-tumor effect of anti-programmed cell death 1 (PD-1) immunotherapy by modulating the gut microbiota.</title>
        <authorList>
            <person name="Zhao J."/>
            <person name="Wang Y."/>
            <person name="Wang J."/>
            <person name="Lv M."/>
            <person name="Zhou C."/>
            <person name="Jia L."/>
            <person name="Geng W."/>
        </authorList>
    </citation>
    <scope>NUCLEOTIDE SEQUENCE</scope>
    <source>
        <strain evidence="2">ZW18</strain>
    </source>
</reference>
<accession>A0AAX3UDL6</accession>
<evidence type="ECO:0000313" key="3">
    <source>
        <dbReference type="EMBL" id="WGO85909.1"/>
    </source>
</evidence>
<evidence type="ECO:0000313" key="5">
    <source>
        <dbReference type="Proteomes" id="UP001242513"/>
    </source>
</evidence>
<evidence type="ECO:0000313" key="2">
    <source>
        <dbReference type="EMBL" id="WGO85729.1"/>
    </source>
</evidence>
<reference evidence="2" key="3">
    <citation type="submission" date="2023-04" db="EMBL/GenBank/DDBJ databases">
        <authorList>
            <person name="Wang Y."/>
        </authorList>
    </citation>
    <scope>NUCLEOTIDE SEQUENCE</scope>
    <source>
        <strain evidence="2">ZW18</strain>
    </source>
</reference>
<proteinExistence type="predicted"/>
<evidence type="ECO:0000313" key="1">
    <source>
        <dbReference type="EMBL" id="SDA73392.1"/>
    </source>
</evidence>
<protein>
    <submittedName>
        <fullName evidence="2">Uncharacterized protein</fullName>
    </submittedName>
</protein>
<sequence length="170" mass="19504">MFDSFTQVFNAKKLVKKISVFLTLLLTVILVTVTTTPVVHASMTSSIRVNKLLPEARRVYENYDDKAVIVNDPIGNFDSVLNEGRKIKARHFTINMRLISANGTVWDRIASGKYAGKWTLEWLTNQRICISRRDVNRHIVGTLKVKDNTFFLSKNYIRGRIYYFVAAIVC</sequence>
<dbReference type="Proteomes" id="UP000181860">
    <property type="component" value="Unassembled WGS sequence"/>
</dbReference>
<organism evidence="2 5">
    <name type="scientific">Lactobacillus kefiranofaciens</name>
    <dbReference type="NCBI Taxonomy" id="267818"/>
    <lineage>
        <taxon>Bacteria</taxon>
        <taxon>Bacillati</taxon>
        <taxon>Bacillota</taxon>
        <taxon>Bacilli</taxon>
        <taxon>Lactobacillales</taxon>
        <taxon>Lactobacillaceae</taxon>
        <taxon>Lactobacillus</taxon>
    </lineage>
</organism>